<protein>
    <submittedName>
        <fullName evidence="3">Thioredoxin protein</fullName>
    </submittedName>
</protein>
<sequence length="225" mass="25118">MRSSVFVILSILALASATQYVPIPDKPDGVGFGNVNATLTIDAWYDLTCPDSLYTYQELISALNNQTLAAYVNQIRVNYHIMPLPYHYNAFYLAQVFKYVLDVKGAEATLVYVDQIFENQPDYYNALNLTTTQIYQLIADNTSQYLSAYNVTSQEILDSFNDYDYNGGARASYKLGSGLTVTGTPSMFANDAFINDGQDLNAAGWVDFILSVFEPQPDEELISSY</sequence>
<proteinExistence type="predicted"/>
<dbReference type="RefSeq" id="XP_001022613.1">
    <property type="nucleotide sequence ID" value="XM_001022613.3"/>
</dbReference>
<dbReference type="HOGENOM" id="CLU_074689_1_1_1"/>
<evidence type="ECO:0000256" key="1">
    <source>
        <dbReference type="SAM" id="SignalP"/>
    </source>
</evidence>
<name>Q240P6_TETTS</name>
<dbReference type="OrthoDB" id="289091at2759"/>
<dbReference type="STRING" id="312017.Q240P6"/>
<dbReference type="OMA" id="WRNTIDP"/>
<feature type="domain" description="Thioredoxin-like fold" evidence="2">
    <location>
        <begin position="29"/>
        <end position="199"/>
    </location>
</feature>
<feature type="signal peptide" evidence="1">
    <location>
        <begin position="1"/>
        <end position="17"/>
    </location>
</feature>
<evidence type="ECO:0000313" key="3">
    <source>
        <dbReference type="EMBL" id="EAS02368.1"/>
    </source>
</evidence>
<dbReference type="PANTHER" id="PTHR33875">
    <property type="entry name" value="OS09G0542200 PROTEIN"/>
    <property type="match status" value="1"/>
</dbReference>
<dbReference type="KEGG" id="tet:TTHERM_00624860"/>
<dbReference type="GeneID" id="7831679"/>
<feature type="chain" id="PRO_5004202453" evidence="1">
    <location>
        <begin position="18"/>
        <end position="225"/>
    </location>
</feature>
<dbReference type="InParanoid" id="Q240P6"/>
<dbReference type="InterPro" id="IPR012336">
    <property type="entry name" value="Thioredoxin-like_fold"/>
</dbReference>
<dbReference type="EMBL" id="GG662540">
    <property type="protein sequence ID" value="EAS02368.1"/>
    <property type="molecule type" value="Genomic_DNA"/>
</dbReference>
<gene>
    <name evidence="3" type="ORF">TTHERM_00624860</name>
</gene>
<accession>Q240P6</accession>
<organism evidence="3 4">
    <name type="scientific">Tetrahymena thermophila (strain SB210)</name>
    <dbReference type="NCBI Taxonomy" id="312017"/>
    <lineage>
        <taxon>Eukaryota</taxon>
        <taxon>Sar</taxon>
        <taxon>Alveolata</taxon>
        <taxon>Ciliophora</taxon>
        <taxon>Intramacronucleata</taxon>
        <taxon>Oligohymenophorea</taxon>
        <taxon>Hymenostomatida</taxon>
        <taxon>Tetrahymenina</taxon>
        <taxon>Tetrahymenidae</taxon>
        <taxon>Tetrahymena</taxon>
    </lineage>
</organism>
<reference evidence="4" key="1">
    <citation type="journal article" date="2006" name="PLoS Biol.">
        <title>Macronuclear genome sequence of the ciliate Tetrahymena thermophila, a model eukaryote.</title>
        <authorList>
            <person name="Eisen J.A."/>
            <person name="Coyne R.S."/>
            <person name="Wu M."/>
            <person name="Wu D."/>
            <person name="Thiagarajan M."/>
            <person name="Wortman J.R."/>
            <person name="Badger J.H."/>
            <person name="Ren Q."/>
            <person name="Amedeo P."/>
            <person name="Jones K.M."/>
            <person name="Tallon L.J."/>
            <person name="Delcher A.L."/>
            <person name="Salzberg S.L."/>
            <person name="Silva J.C."/>
            <person name="Haas B.J."/>
            <person name="Majoros W.H."/>
            <person name="Farzad M."/>
            <person name="Carlton J.M."/>
            <person name="Smith R.K. Jr."/>
            <person name="Garg J."/>
            <person name="Pearlman R.E."/>
            <person name="Karrer K.M."/>
            <person name="Sun L."/>
            <person name="Manning G."/>
            <person name="Elde N.C."/>
            <person name="Turkewitz A.P."/>
            <person name="Asai D.J."/>
            <person name="Wilkes D.E."/>
            <person name="Wang Y."/>
            <person name="Cai H."/>
            <person name="Collins K."/>
            <person name="Stewart B.A."/>
            <person name="Lee S.R."/>
            <person name="Wilamowska K."/>
            <person name="Weinberg Z."/>
            <person name="Ruzzo W.L."/>
            <person name="Wloga D."/>
            <person name="Gaertig J."/>
            <person name="Frankel J."/>
            <person name="Tsao C.-C."/>
            <person name="Gorovsky M.A."/>
            <person name="Keeling P.J."/>
            <person name="Waller R.F."/>
            <person name="Patron N.J."/>
            <person name="Cherry J.M."/>
            <person name="Stover N.A."/>
            <person name="Krieger C.J."/>
            <person name="del Toro C."/>
            <person name="Ryder H.F."/>
            <person name="Williamson S.C."/>
            <person name="Barbeau R.A."/>
            <person name="Hamilton E.P."/>
            <person name="Orias E."/>
        </authorList>
    </citation>
    <scope>NUCLEOTIDE SEQUENCE [LARGE SCALE GENOMIC DNA]</scope>
    <source>
        <strain evidence="4">SB210</strain>
    </source>
</reference>
<dbReference type="AlphaFoldDB" id="Q240P6"/>
<dbReference type="PANTHER" id="PTHR33875:SF2">
    <property type="entry name" value="ACR183CP"/>
    <property type="match status" value="1"/>
</dbReference>
<dbReference type="Pfam" id="PF13462">
    <property type="entry name" value="Thioredoxin_4"/>
    <property type="match status" value="1"/>
</dbReference>
<keyword evidence="1" id="KW-0732">Signal</keyword>
<evidence type="ECO:0000313" key="4">
    <source>
        <dbReference type="Proteomes" id="UP000009168"/>
    </source>
</evidence>
<dbReference type="SUPFAM" id="SSF52833">
    <property type="entry name" value="Thioredoxin-like"/>
    <property type="match status" value="1"/>
</dbReference>
<dbReference type="Gene3D" id="3.40.30.10">
    <property type="entry name" value="Glutaredoxin"/>
    <property type="match status" value="1"/>
</dbReference>
<dbReference type="Proteomes" id="UP000009168">
    <property type="component" value="Unassembled WGS sequence"/>
</dbReference>
<evidence type="ECO:0000259" key="2">
    <source>
        <dbReference type="Pfam" id="PF13462"/>
    </source>
</evidence>
<keyword evidence="4" id="KW-1185">Reference proteome</keyword>
<dbReference type="InterPro" id="IPR036249">
    <property type="entry name" value="Thioredoxin-like_sf"/>
</dbReference>
<dbReference type="eggNOG" id="KOG2567">
    <property type="taxonomic scope" value="Eukaryota"/>
</dbReference>